<dbReference type="EMBL" id="CP091139">
    <property type="protein sequence ID" value="UUT36548.1"/>
    <property type="molecule type" value="Genomic_DNA"/>
</dbReference>
<dbReference type="Proteomes" id="UP001054811">
    <property type="component" value="Chromosome"/>
</dbReference>
<gene>
    <name evidence="2" type="ORF">L2X98_22885</name>
</gene>
<evidence type="ECO:0000259" key="1">
    <source>
        <dbReference type="Pfam" id="PF08402"/>
    </source>
</evidence>
<dbReference type="InterPro" id="IPR008995">
    <property type="entry name" value="Mo/tungstate-bd_C_term_dom"/>
</dbReference>
<dbReference type="RefSeq" id="WP_259613210.1">
    <property type="nucleotide sequence ID" value="NZ_CP091139.2"/>
</dbReference>
<feature type="domain" description="Transport-associated OB type 2" evidence="1">
    <location>
        <begin position="19"/>
        <end position="95"/>
    </location>
</feature>
<sequence>MRPAARITDISPGIPALAAVRPEFVEISVERPDGDANIAEGRIIGVSHLGETMQFLIQFGREMSIIARRPTPDAPRVAINDTVWCTWRPESVQVFPTDESAIHGGFVQPPTTGTVRTR</sequence>
<dbReference type="SUPFAM" id="SSF50331">
    <property type="entry name" value="MOP-like"/>
    <property type="match status" value="1"/>
</dbReference>
<evidence type="ECO:0000313" key="3">
    <source>
        <dbReference type="Proteomes" id="UP001054811"/>
    </source>
</evidence>
<keyword evidence="3" id="KW-1185">Reference proteome</keyword>
<name>A0ABY5NN37_9MICO</name>
<dbReference type="Pfam" id="PF08402">
    <property type="entry name" value="TOBE_2"/>
    <property type="match status" value="1"/>
</dbReference>
<accession>A0ABY5NN37</accession>
<dbReference type="InterPro" id="IPR013611">
    <property type="entry name" value="Transp-assoc_OB_typ2"/>
</dbReference>
<proteinExistence type="predicted"/>
<organism evidence="2 3">
    <name type="scientific">Microbacterium elymi</name>
    <dbReference type="NCBI Taxonomy" id="2909587"/>
    <lineage>
        <taxon>Bacteria</taxon>
        <taxon>Bacillati</taxon>
        <taxon>Actinomycetota</taxon>
        <taxon>Actinomycetes</taxon>
        <taxon>Micrococcales</taxon>
        <taxon>Microbacteriaceae</taxon>
        <taxon>Microbacterium</taxon>
    </lineage>
</organism>
<reference evidence="2" key="1">
    <citation type="submission" date="2022-01" db="EMBL/GenBank/DDBJ databases">
        <title>Microbacterium eymi and Microbacterium rhizovicinus sp. nov., isolated from the rhizospheric soil of Elymus tsukushiensis, a plant native to the Dokdo Islands, Republic of Korea.</title>
        <authorList>
            <person name="Hwang Y.J."/>
        </authorList>
    </citation>
    <scope>NUCLEOTIDE SEQUENCE</scope>
    <source>
        <strain evidence="2">KUDC0405</strain>
    </source>
</reference>
<evidence type="ECO:0000313" key="2">
    <source>
        <dbReference type="EMBL" id="UUT36548.1"/>
    </source>
</evidence>
<protein>
    <submittedName>
        <fullName evidence="2">TOBE domain-containing protein</fullName>
    </submittedName>
</protein>